<keyword evidence="1" id="KW-0812">Transmembrane</keyword>
<accession>A0A017SLR7</accession>
<dbReference type="HOGENOM" id="CLU_1981201_0_0_1"/>
<dbReference type="RefSeq" id="XP_040641409.1">
    <property type="nucleotide sequence ID" value="XM_040778282.1"/>
</dbReference>
<feature type="transmembrane region" description="Helical" evidence="1">
    <location>
        <begin position="12"/>
        <end position="34"/>
    </location>
</feature>
<dbReference type="EMBL" id="KK088415">
    <property type="protein sequence ID" value="EYE97721.1"/>
    <property type="molecule type" value="Genomic_DNA"/>
</dbReference>
<dbReference type="AlphaFoldDB" id="A0A017SLR7"/>
<name>A0A017SLR7_ASPRC</name>
<evidence type="ECO:0000313" key="2">
    <source>
        <dbReference type="EMBL" id="EYE97721.1"/>
    </source>
</evidence>
<organism evidence="2 3">
    <name type="scientific">Aspergillus ruber (strain CBS 135680)</name>
    <dbReference type="NCBI Taxonomy" id="1388766"/>
    <lineage>
        <taxon>Eukaryota</taxon>
        <taxon>Fungi</taxon>
        <taxon>Dikarya</taxon>
        <taxon>Ascomycota</taxon>
        <taxon>Pezizomycotina</taxon>
        <taxon>Eurotiomycetes</taxon>
        <taxon>Eurotiomycetidae</taxon>
        <taxon>Eurotiales</taxon>
        <taxon>Aspergillaceae</taxon>
        <taxon>Aspergillus</taxon>
        <taxon>Aspergillus subgen. Aspergillus</taxon>
    </lineage>
</organism>
<feature type="transmembrane region" description="Helical" evidence="1">
    <location>
        <begin position="46"/>
        <end position="63"/>
    </location>
</feature>
<dbReference type="Proteomes" id="UP000019804">
    <property type="component" value="Unassembled WGS sequence"/>
</dbReference>
<gene>
    <name evidence="2" type="ORF">EURHEDRAFT_303675</name>
</gene>
<dbReference type="GeneID" id="63693406"/>
<keyword evidence="1" id="KW-0472">Membrane</keyword>
<keyword evidence="3" id="KW-1185">Reference proteome</keyword>
<evidence type="ECO:0000256" key="1">
    <source>
        <dbReference type="SAM" id="Phobius"/>
    </source>
</evidence>
<evidence type="ECO:0000313" key="3">
    <source>
        <dbReference type="Proteomes" id="UP000019804"/>
    </source>
</evidence>
<protein>
    <submittedName>
        <fullName evidence="2">Uncharacterized protein</fullName>
    </submittedName>
</protein>
<keyword evidence="1" id="KW-1133">Transmembrane helix</keyword>
<proteinExistence type="predicted"/>
<reference evidence="3" key="1">
    <citation type="journal article" date="2014" name="Nat. Commun.">
        <title>Genomic adaptations of the halophilic Dead Sea filamentous fungus Eurotium rubrum.</title>
        <authorList>
            <person name="Kis-Papo T."/>
            <person name="Weig A.R."/>
            <person name="Riley R."/>
            <person name="Persoh D."/>
            <person name="Salamov A."/>
            <person name="Sun H."/>
            <person name="Lipzen A."/>
            <person name="Wasser S.P."/>
            <person name="Rambold G."/>
            <person name="Grigoriev I.V."/>
            <person name="Nevo E."/>
        </authorList>
    </citation>
    <scope>NUCLEOTIDE SEQUENCE [LARGE SCALE GENOMIC DNA]</scope>
    <source>
        <strain evidence="3">CBS 135680</strain>
    </source>
</reference>
<sequence length="126" mass="14536">MNPTPILDYYCYFVQPLTFCLSLFRSFRVFLHFLFSDKGRYQTNPWLLLCLCSLLLLVLLSVSDRSYRLSVCPSNNANYGLSSHNFLPPFYSSSRILSSLYSIQLPLRQPSVLQLTGDLAYCDSLR</sequence>